<name>A0A5B7EAZ4_PORTR</name>
<sequence length="119" mass="12701">MTGDFIRGAERESVLIASERRGARCGPLLERGANGSFFRRRPINGIISGTATALVVPAAIVSAIPRAHQVFLRHSSMRLFSVVNPEDPEEVELSAGTVASILEKKLSSLSDPVDDVTSA</sequence>
<evidence type="ECO:0000313" key="1">
    <source>
        <dbReference type="EMBL" id="MPC29964.1"/>
    </source>
</evidence>
<keyword evidence="2" id="KW-1185">Reference proteome</keyword>
<dbReference type="EMBL" id="VSRR010002166">
    <property type="protein sequence ID" value="MPC29964.1"/>
    <property type="molecule type" value="Genomic_DNA"/>
</dbReference>
<protein>
    <submittedName>
        <fullName evidence="1">Uncharacterized protein</fullName>
    </submittedName>
</protein>
<comment type="caution">
    <text evidence="1">The sequence shown here is derived from an EMBL/GenBank/DDBJ whole genome shotgun (WGS) entry which is preliminary data.</text>
</comment>
<accession>A0A5B7EAZ4</accession>
<gene>
    <name evidence="1" type="ORF">E2C01_023218</name>
</gene>
<reference evidence="1 2" key="1">
    <citation type="submission" date="2019-05" db="EMBL/GenBank/DDBJ databases">
        <title>Another draft genome of Portunus trituberculatus and its Hox gene families provides insights of decapod evolution.</title>
        <authorList>
            <person name="Jeong J.-H."/>
            <person name="Song I."/>
            <person name="Kim S."/>
            <person name="Choi T."/>
            <person name="Kim D."/>
            <person name="Ryu S."/>
            <person name="Kim W."/>
        </authorList>
    </citation>
    <scope>NUCLEOTIDE SEQUENCE [LARGE SCALE GENOMIC DNA]</scope>
    <source>
        <tissue evidence="1">Muscle</tissue>
    </source>
</reference>
<dbReference type="Proteomes" id="UP000324222">
    <property type="component" value="Unassembled WGS sequence"/>
</dbReference>
<proteinExistence type="predicted"/>
<dbReference type="AlphaFoldDB" id="A0A5B7EAZ4"/>
<evidence type="ECO:0000313" key="2">
    <source>
        <dbReference type="Proteomes" id="UP000324222"/>
    </source>
</evidence>
<organism evidence="1 2">
    <name type="scientific">Portunus trituberculatus</name>
    <name type="common">Swimming crab</name>
    <name type="synonym">Neptunus trituberculatus</name>
    <dbReference type="NCBI Taxonomy" id="210409"/>
    <lineage>
        <taxon>Eukaryota</taxon>
        <taxon>Metazoa</taxon>
        <taxon>Ecdysozoa</taxon>
        <taxon>Arthropoda</taxon>
        <taxon>Crustacea</taxon>
        <taxon>Multicrustacea</taxon>
        <taxon>Malacostraca</taxon>
        <taxon>Eumalacostraca</taxon>
        <taxon>Eucarida</taxon>
        <taxon>Decapoda</taxon>
        <taxon>Pleocyemata</taxon>
        <taxon>Brachyura</taxon>
        <taxon>Eubrachyura</taxon>
        <taxon>Portunoidea</taxon>
        <taxon>Portunidae</taxon>
        <taxon>Portuninae</taxon>
        <taxon>Portunus</taxon>
    </lineage>
</organism>